<dbReference type="Gene3D" id="3.90.75.20">
    <property type="match status" value="1"/>
</dbReference>
<comment type="caution">
    <text evidence="2">The sequence shown here is derived from an EMBL/GenBank/DDBJ whole genome shotgun (WGS) entry which is preliminary data.</text>
</comment>
<evidence type="ECO:0000259" key="1">
    <source>
        <dbReference type="Pfam" id="PF13392"/>
    </source>
</evidence>
<organism evidence="2 3">
    <name type="scientific">Fimbriiglobus ruber</name>
    <dbReference type="NCBI Taxonomy" id="1908690"/>
    <lineage>
        <taxon>Bacteria</taxon>
        <taxon>Pseudomonadati</taxon>
        <taxon>Planctomycetota</taxon>
        <taxon>Planctomycetia</taxon>
        <taxon>Gemmatales</taxon>
        <taxon>Gemmataceae</taxon>
        <taxon>Fimbriiglobus</taxon>
    </lineage>
</organism>
<name>A0A225DKV3_9BACT</name>
<evidence type="ECO:0000313" key="2">
    <source>
        <dbReference type="EMBL" id="OWK42071.1"/>
    </source>
</evidence>
<evidence type="ECO:0000313" key="3">
    <source>
        <dbReference type="Proteomes" id="UP000214646"/>
    </source>
</evidence>
<gene>
    <name evidence="2" type="ORF">FRUB_04149</name>
</gene>
<keyword evidence="3" id="KW-1185">Reference proteome</keyword>
<dbReference type="Proteomes" id="UP000214646">
    <property type="component" value="Unassembled WGS sequence"/>
</dbReference>
<dbReference type="SUPFAM" id="SSF54060">
    <property type="entry name" value="His-Me finger endonucleases"/>
    <property type="match status" value="1"/>
</dbReference>
<dbReference type="InterPro" id="IPR044925">
    <property type="entry name" value="His-Me_finger_sf"/>
</dbReference>
<feature type="domain" description="HNH nuclease" evidence="1">
    <location>
        <begin position="42"/>
        <end position="77"/>
    </location>
</feature>
<dbReference type="EMBL" id="NIDE01000005">
    <property type="protein sequence ID" value="OWK42071.1"/>
    <property type="molecule type" value="Genomic_DNA"/>
</dbReference>
<dbReference type="AlphaFoldDB" id="A0A225DKV3"/>
<sequence length="105" mass="11859">MNYTHGMWKGGKLQSGKYFAVLLDRNDPYYAMARSGGYVMEHRIVMARHLGRPLTPTETVHHINGDSTDNRIENLQLRQGRHGKGAVAYCVDCGSHNIDHKPLPE</sequence>
<dbReference type="Pfam" id="PF13392">
    <property type="entry name" value="HNH_3"/>
    <property type="match status" value="1"/>
</dbReference>
<proteinExistence type="predicted"/>
<accession>A0A225DKV3</accession>
<protein>
    <recommendedName>
        <fullName evidence="1">HNH nuclease domain-containing protein</fullName>
    </recommendedName>
</protein>
<reference evidence="3" key="1">
    <citation type="submission" date="2017-06" db="EMBL/GenBank/DDBJ databases">
        <title>Genome analysis of Fimbriiglobus ruber SP5, the first member of the order Planctomycetales with confirmed chitinolytic capability.</title>
        <authorList>
            <person name="Ravin N.V."/>
            <person name="Rakitin A.L."/>
            <person name="Ivanova A.A."/>
            <person name="Beletsky A.V."/>
            <person name="Kulichevskaya I.S."/>
            <person name="Mardanov A.V."/>
            <person name="Dedysh S.N."/>
        </authorList>
    </citation>
    <scope>NUCLEOTIDE SEQUENCE [LARGE SCALE GENOMIC DNA]</scope>
    <source>
        <strain evidence="3">SP5</strain>
    </source>
</reference>
<dbReference type="InterPro" id="IPR003615">
    <property type="entry name" value="HNH_nuc"/>
</dbReference>